<gene>
    <name evidence="1" type="ORF">PV328_005756</name>
</gene>
<sequence>MADYNIIVKVVKRRRAEIIVFLLILEKWRKQKRLSKTSRRKSRSCLLRHNQQNNIATRLFNNSSSLLATDTQEGIIPSCSPAISTSSNPDAPQNNSTFITPGLISPALSTSTCGISDVSQGRFKKRSKHNSTEDNFSEVINSLAQLSRQPIIISNNTNDNRCSLKDPLINGFLSFTGAILQSFQDEELKLEVISTITQTVTNARSLDLQRERK</sequence>
<reference evidence="1" key="2">
    <citation type="submission" date="2023-03" db="EMBL/GenBank/DDBJ databases">
        <authorList>
            <person name="Inwood S.N."/>
            <person name="Skelly J.G."/>
            <person name="Guhlin J."/>
            <person name="Harrop T.W.R."/>
            <person name="Goldson S.G."/>
            <person name="Dearden P.K."/>
        </authorList>
    </citation>
    <scope>NUCLEOTIDE SEQUENCE</scope>
    <source>
        <strain evidence="1">Irish</strain>
        <tissue evidence="1">Whole body</tissue>
    </source>
</reference>
<organism evidence="1 2">
    <name type="scientific">Microctonus aethiopoides</name>
    <dbReference type="NCBI Taxonomy" id="144406"/>
    <lineage>
        <taxon>Eukaryota</taxon>
        <taxon>Metazoa</taxon>
        <taxon>Ecdysozoa</taxon>
        <taxon>Arthropoda</taxon>
        <taxon>Hexapoda</taxon>
        <taxon>Insecta</taxon>
        <taxon>Pterygota</taxon>
        <taxon>Neoptera</taxon>
        <taxon>Endopterygota</taxon>
        <taxon>Hymenoptera</taxon>
        <taxon>Apocrita</taxon>
        <taxon>Ichneumonoidea</taxon>
        <taxon>Braconidae</taxon>
        <taxon>Euphorinae</taxon>
        <taxon>Microctonus</taxon>
    </lineage>
</organism>
<reference evidence="1" key="1">
    <citation type="journal article" date="2023" name="bioRxiv">
        <title>Scaffold-level genome assemblies of two parasitoid biocontrol wasps reveal the parthenogenesis mechanism and an associated novel virus.</title>
        <authorList>
            <person name="Inwood S."/>
            <person name="Skelly J."/>
            <person name="Guhlin J."/>
            <person name="Harrop T."/>
            <person name="Goldson S."/>
            <person name="Dearden P."/>
        </authorList>
    </citation>
    <scope>NUCLEOTIDE SEQUENCE</scope>
    <source>
        <strain evidence="1">Irish</strain>
        <tissue evidence="1">Whole body</tissue>
    </source>
</reference>
<evidence type="ECO:0000313" key="1">
    <source>
        <dbReference type="EMBL" id="KAK0172440.1"/>
    </source>
</evidence>
<keyword evidence="2" id="KW-1185">Reference proteome</keyword>
<protein>
    <submittedName>
        <fullName evidence="1">Uncharacterized protein</fullName>
    </submittedName>
</protein>
<accession>A0AA39FMM8</accession>
<dbReference type="EMBL" id="JAQQBS010000002">
    <property type="protein sequence ID" value="KAK0172440.1"/>
    <property type="molecule type" value="Genomic_DNA"/>
</dbReference>
<name>A0AA39FMM8_9HYME</name>
<dbReference type="Proteomes" id="UP001168990">
    <property type="component" value="Unassembled WGS sequence"/>
</dbReference>
<proteinExistence type="predicted"/>
<dbReference type="AlphaFoldDB" id="A0AA39FMM8"/>
<comment type="caution">
    <text evidence="1">The sequence shown here is derived from an EMBL/GenBank/DDBJ whole genome shotgun (WGS) entry which is preliminary data.</text>
</comment>
<evidence type="ECO:0000313" key="2">
    <source>
        <dbReference type="Proteomes" id="UP001168990"/>
    </source>
</evidence>